<dbReference type="Proteomes" id="UP000193685">
    <property type="component" value="Unassembled WGS sequence"/>
</dbReference>
<sequence length="1125" mass="125020">MGTKRKAPSFDPDRIWAELKRDAFSSKKIAALVKSGILSSELWPMVKDHDSQAPLLLTAILVQSRVQETNDPEIELSRDGVGIVIQHSLAGMLDENLSMRARTLLGRFVLLLFQNLHLDGVREKIQPLVSISIWSNLLETYREELFKQTPVLRKRYVKSLKSVDPAASRWIAILLTQTVHLLHLQRTDAETIEFAETVLQLFVLLLLQLPTRRYTYFLFVDLHAFALLENATRMLQANSNALRAGLAAFRQALMLPYDNIAGRPLTDAEARAECNSHVNRMQRIAFTNHKDALPLTALAHHDAATDPTELGEHLSSLRTEEVHEFFRECYVRTDLLDLPPERPLLIKSFIQRYVSPLQMRPLFQDPVTPTEVHLDAVNFQIPRTLQYLSLQDLVLRELNHCRDRYYTTLRNELSETLTRIAPVVQGDKLTMRGESKNAKLLTKPPVILEVLPPRIGQRHPELVRAEIKLTLADSWADLQAGHLLSFVGLGENEAQSFTLRHLRTAFVEEILSADGKPIRDANQQSHGQGQRIVRLLMDTDAYEVDRRADKVDEVYSALQIVVQRPKSTRSNNDHLLLQHLQSLGTAAQSPIAESFVDLLIGLNSEGPPISNAPTDHQQEKPILKLAEPQLKAVNHCLNHSVALIEGVAGSGKTTILTEVLQALYAKHDAKTLCVVADVQSAHEMEARLQKMGVAGRHIFNSTKSGLFGQAREALRLVDVQRRDELNKVTKLASKLGIHGDHGASCEAAGYFLSALQGPHATETARQQVQEAGGLPDTQLLEELRPLECLQFDTARESYLLSTLARIMILPACDLVASISVVQNAGCKFTSLLLDDANALEECQTLVALSLTDPATLHQVVLFGNDGHLRPATQSLFSRLISTGVARITLDVMHSMRPEMTAIMCPGATTSSTQPIVANAGLSRVCQMINVPTYNGQDESEPRPGVFQNLGEAEFVVALYQYMRLLNYPSESITVICLEKGQQALVQDIMKVRCKGKVFGMPKVVTVQEGYAHSCDYALISCTRTEAAGSLLDRRLCATALSRARLGSYVFCRADAVRASGCWPGKLEEMLPQDGLLQLVSGEMFGACKRKSSDLGEAVAMSGVEHLGQYVYEMTQKKLEVESKRT</sequence>
<dbReference type="OrthoDB" id="1879at2759"/>
<proteinExistence type="predicted"/>
<dbReference type="InterPro" id="IPR047187">
    <property type="entry name" value="SF1_C_Upf1"/>
</dbReference>
<evidence type="ECO:0000313" key="4">
    <source>
        <dbReference type="EMBL" id="ORY79822.1"/>
    </source>
</evidence>
<dbReference type="RefSeq" id="XP_040723956.1">
    <property type="nucleotide sequence ID" value="XM_040871779.1"/>
</dbReference>
<dbReference type="PANTHER" id="PTHR10887:SF5">
    <property type="entry name" value="RNA HELICASE AQUARIUS"/>
    <property type="match status" value="1"/>
</dbReference>
<gene>
    <name evidence="4" type="ORF">BCR37DRAFT_399598</name>
</gene>
<feature type="domain" description="RNA helicase aquarius N-terminal" evidence="2">
    <location>
        <begin position="14"/>
        <end position="333"/>
    </location>
</feature>
<dbReference type="Pfam" id="PF13087">
    <property type="entry name" value="AAA_12"/>
    <property type="match status" value="1"/>
</dbReference>
<evidence type="ECO:0000259" key="1">
    <source>
        <dbReference type="Pfam" id="PF13087"/>
    </source>
</evidence>
<dbReference type="SUPFAM" id="SSF52540">
    <property type="entry name" value="P-loop containing nucleoside triphosphate hydrolases"/>
    <property type="match status" value="1"/>
</dbReference>
<dbReference type="OMA" id="YRVWLDC"/>
<dbReference type="InterPro" id="IPR032174">
    <property type="entry name" value="Aquarius_N"/>
</dbReference>
<dbReference type="InterPro" id="IPR041679">
    <property type="entry name" value="DNA2/NAM7-like_C"/>
</dbReference>
<evidence type="ECO:0008006" key="6">
    <source>
        <dbReference type="Google" id="ProtNLM"/>
    </source>
</evidence>
<feature type="domain" description="RNA helicase aquarius beta-barrel" evidence="3">
    <location>
        <begin position="491"/>
        <end position="564"/>
    </location>
</feature>
<dbReference type="PANTHER" id="PTHR10887">
    <property type="entry name" value="DNA2/NAM7 HELICASE FAMILY"/>
    <property type="match status" value="1"/>
</dbReference>
<feature type="domain" description="DNA2/NAM7 helicase-like C-terminal" evidence="1">
    <location>
        <begin position="873"/>
        <end position="1053"/>
    </location>
</feature>
<organism evidence="4 5">
    <name type="scientific">Protomyces lactucae-debilis</name>
    <dbReference type="NCBI Taxonomy" id="2754530"/>
    <lineage>
        <taxon>Eukaryota</taxon>
        <taxon>Fungi</taxon>
        <taxon>Dikarya</taxon>
        <taxon>Ascomycota</taxon>
        <taxon>Taphrinomycotina</taxon>
        <taxon>Taphrinomycetes</taxon>
        <taxon>Taphrinales</taxon>
        <taxon>Protomycetaceae</taxon>
        <taxon>Protomyces</taxon>
    </lineage>
</organism>
<reference evidence="4 5" key="1">
    <citation type="submission" date="2016-07" db="EMBL/GenBank/DDBJ databases">
        <title>Pervasive Adenine N6-methylation of Active Genes in Fungi.</title>
        <authorList>
            <consortium name="DOE Joint Genome Institute"/>
            <person name="Mondo S.J."/>
            <person name="Dannebaum R.O."/>
            <person name="Kuo R.C."/>
            <person name="Labutti K."/>
            <person name="Haridas S."/>
            <person name="Kuo A."/>
            <person name="Salamov A."/>
            <person name="Ahrendt S.R."/>
            <person name="Lipzen A."/>
            <person name="Sullivan W."/>
            <person name="Andreopoulos W.B."/>
            <person name="Clum A."/>
            <person name="Lindquist E."/>
            <person name="Daum C."/>
            <person name="Ramamoorthy G.K."/>
            <person name="Gryganskyi A."/>
            <person name="Culley D."/>
            <person name="Magnuson J.K."/>
            <person name="James T.Y."/>
            <person name="O'Malley M.A."/>
            <person name="Stajich J.E."/>
            <person name="Spatafora J.W."/>
            <person name="Visel A."/>
            <person name="Grigoriev I.V."/>
        </authorList>
    </citation>
    <scope>NUCLEOTIDE SEQUENCE [LARGE SCALE GENOMIC DNA]</scope>
    <source>
        <strain evidence="4 5">12-1054</strain>
    </source>
</reference>
<dbReference type="STRING" id="56484.A0A1Y2F7E6"/>
<dbReference type="GO" id="GO:0071013">
    <property type="term" value="C:catalytic step 2 spliceosome"/>
    <property type="evidence" value="ECO:0007669"/>
    <property type="project" value="TreeGrafter"/>
</dbReference>
<dbReference type="CDD" id="cd18808">
    <property type="entry name" value="SF1_C_Upf1"/>
    <property type="match status" value="1"/>
</dbReference>
<dbReference type="Pfam" id="PF16399">
    <property type="entry name" value="Aquarius_N_1st"/>
    <property type="match status" value="1"/>
</dbReference>
<evidence type="ECO:0000259" key="2">
    <source>
        <dbReference type="Pfam" id="PF16399"/>
    </source>
</evidence>
<dbReference type="Pfam" id="PF13245">
    <property type="entry name" value="AAA_19"/>
    <property type="match status" value="1"/>
</dbReference>
<dbReference type="InterPro" id="IPR027417">
    <property type="entry name" value="P-loop_NTPase"/>
</dbReference>
<dbReference type="EMBL" id="MCFI01000014">
    <property type="protein sequence ID" value="ORY79822.1"/>
    <property type="molecule type" value="Genomic_DNA"/>
</dbReference>
<dbReference type="InterPro" id="IPR045055">
    <property type="entry name" value="DNA2/NAM7-like"/>
</dbReference>
<evidence type="ECO:0000313" key="5">
    <source>
        <dbReference type="Proteomes" id="UP000193685"/>
    </source>
</evidence>
<feature type="domain" description="RNA helicase aquarius beta-barrel" evidence="3">
    <location>
        <begin position="427"/>
        <end position="473"/>
    </location>
</feature>
<dbReference type="Gene3D" id="3.40.50.300">
    <property type="entry name" value="P-loop containing nucleotide triphosphate hydrolases"/>
    <property type="match status" value="2"/>
</dbReference>
<comment type="caution">
    <text evidence="4">The sequence shown here is derived from an EMBL/GenBank/DDBJ whole genome shotgun (WGS) entry which is preliminary data.</text>
</comment>
<dbReference type="Pfam" id="PF21143">
    <property type="entry name" value="Aquarius_N_2nd"/>
    <property type="match status" value="2"/>
</dbReference>
<dbReference type="AlphaFoldDB" id="A0A1Y2F7E6"/>
<dbReference type="GeneID" id="63788378"/>
<accession>A0A1Y2F7E6</accession>
<evidence type="ECO:0000259" key="3">
    <source>
        <dbReference type="Pfam" id="PF21143"/>
    </source>
</evidence>
<dbReference type="InterPro" id="IPR048966">
    <property type="entry name" value="Aquarius_b-barrel"/>
</dbReference>
<dbReference type="GO" id="GO:0003729">
    <property type="term" value="F:mRNA binding"/>
    <property type="evidence" value="ECO:0007669"/>
    <property type="project" value="TreeGrafter"/>
</dbReference>
<protein>
    <recommendedName>
        <fullName evidence="6">P-loop containing nucleoside triphosphate hydrolase protein</fullName>
    </recommendedName>
</protein>
<keyword evidence="5" id="KW-1185">Reference proteome</keyword>
<name>A0A1Y2F7E6_PROLT</name>